<keyword evidence="3" id="KW-0732">Signal</keyword>
<dbReference type="PANTHER" id="PTHR22946">
    <property type="entry name" value="DIENELACTONE HYDROLASE DOMAIN-CONTAINING PROTEIN-RELATED"/>
    <property type="match status" value="1"/>
</dbReference>
<evidence type="ECO:0000256" key="2">
    <source>
        <dbReference type="ARBA" id="ARBA00022801"/>
    </source>
</evidence>
<organism evidence="5 6">
    <name type="scientific">Kribbella turkmenica</name>
    <dbReference type="NCBI Taxonomy" id="2530375"/>
    <lineage>
        <taxon>Bacteria</taxon>
        <taxon>Bacillati</taxon>
        <taxon>Actinomycetota</taxon>
        <taxon>Actinomycetes</taxon>
        <taxon>Propionibacteriales</taxon>
        <taxon>Kribbellaceae</taxon>
        <taxon>Kribbella</taxon>
    </lineage>
</organism>
<proteinExistence type="inferred from homology"/>
<protein>
    <submittedName>
        <fullName evidence="5">CocE/NonD family hydrolase</fullName>
    </submittedName>
</protein>
<feature type="chain" id="PRO_5039653222" evidence="3">
    <location>
        <begin position="23"/>
        <end position="535"/>
    </location>
</feature>
<feature type="signal peptide" evidence="3">
    <location>
        <begin position="1"/>
        <end position="22"/>
    </location>
</feature>
<comment type="caution">
    <text evidence="5">The sequence shown here is derived from an EMBL/GenBank/DDBJ whole genome shotgun (WGS) entry which is preliminary data.</text>
</comment>
<dbReference type="GO" id="GO:0008239">
    <property type="term" value="F:dipeptidyl-peptidase activity"/>
    <property type="evidence" value="ECO:0007669"/>
    <property type="project" value="InterPro"/>
</dbReference>
<dbReference type="Pfam" id="PF02129">
    <property type="entry name" value="Peptidase_S15"/>
    <property type="match status" value="1"/>
</dbReference>
<dbReference type="NCBIfam" id="TIGR00976">
    <property type="entry name" value="CocE_NonD"/>
    <property type="match status" value="1"/>
</dbReference>
<dbReference type="InterPro" id="IPR005674">
    <property type="entry name" value="CocE/Ser_esterase"/>
</dbReference>
<evidence type="ECO:0000256" key="3">
    <source>
        <dbReference type="SAM" id="SignalP"/>
    </source>
</evidence>
<evidence type="ECO:0000313" key="6">
    <source>
        <dbReference type="Proteomes" id="UP000295172"/>
    </source>
</evidence>
<dbReference type="InterPro" id="IPR050261">
    <property type="entry name" value="FrsA_esterase"/>
</dbReference>
<reference evidence="5 6" key="1">
    <citation type="submission" date="2019-02" db="EMBL/GenBank/DDBJ databases">
        <title>Draft genome sequences of novel Actinobacteria.</title>
        <authorList>
            <person name="Sahin N."/>
            <person name="Ay H."/>
            <person name="Saygin H."/>
        </authorList>
    </citation>
    <scope>NUCLEOTIDE SEQUENCE [LARGE SCALE GENOMIC DNA]</scope>
    <source>
        <strain evidence="5 6">16K104</strain>
    </source>
</reference>
<keyword evidence="6" id="KW-1185">Reference proteome</keyword>
<sequence length="535" mass="55245">MRRIAAALAVVLALITFGPAVGARAGRVAATDAGFSTSYQRIPGAGGIEIGAVVLTPTGPGAGPFPLVVMPSSWGVPNVEYVGQGAKLARAGFQVITYSSRGFWDTGGRIDIAGPPTVADVSKVIDWADRHTPADTRKVAAVGISYGAGTVLLASAQDPRIKVVGAMSGWADLIASLNPNDTVALQSVAGLLALGNVTGRPGPEMASLQAKFLSGNFDGAIAEAKQLAPVRSARTVVDQINANTPAVFLANAFEDSIFPPTQYTDFFTRLTGPKRLLLAHGDHATPEATGAIGLPNETWDELAAWLHHHLTGADNGADEEAPVQLKSQRGVWRGYSTWAAVGEPRTAYLTGPTGLSRTGAFRTTPATGWSSGIGTGVPTLADSGVALVSGALQGLLSIPTGVATPLVDRSFAGVWSGPVHRSGVVVNGAPQLHLTVKPSGRVTSLFAYLYDVDAVGLGSLISHKPFTLRGATPGRAVPVDVRLEATSWEVPAGHRLVLVVDTVDPRYLGRSAIGETVTFSSPAGDPSSITVPVTE</sequence>
<dbReference type="Pfam" id="PF08530">
    <property type="entry name" value="PepX_C"/>
    <property type="match status" value="1"/>
</dbReference>
<evidence type="ECO:0000259" key="4">
    <source>
        <dbReference type="SMART" id="SM00939"/>
    </source>
</evidence>
<dbReference type="OrthoDB" id="3276960at2"/>
<keyword evidence="2 5" id="KW-0378">Hydrolase</keyword>
<gene>
    <name evidence="5" type="ORF">E1218_17670</name>
</gene>
<dbReference type="Gene3D" id="3.40.50.1820">
    <property type="entry name" value="alpha/beta hydrolase"/>
    <property type="match status" value="2"/>
</dbReference>
<dbReference type="SMART" id="SM00939">
    <property type="entry name" value="PepX_C"/>
    <property type="match status" value="1"/>
</dbReference>
<evidence type="ECO:0000256" key="1">
    <source>
        <dbReference type="ARBA" id="ARBA00008645"/>
    </source>
</evidence>
<dbReference type="InterPro" id="IPR013736">
    <property type="entry name" value="Xaa-Pro_dipept_C"/>
</dbReference>
<dbReference type="InterPro" id="IPR000383">
    <property type="entry name" value="Xaa-Pro-like_dom"/>
</dbReference>
<dbReference type="SUPFAM" id="SSF53474">
    <property type="entry name" value="alpha/beta-Hydrolases"/>
    <property type="match status" value="1"/>
</dbReference>
<dbReference type="PANTHER" id="PTHR22946:SF9">
    <property type="entry name" value="POLYKETIDE TRANSFERASE AF380"/>
    <property type="match status" value="1"/>
</dbReference>
<dbReference type="GO" id="GO:0052689">
    <property type="term" value="F:carboxylic ester hydrolase activity"/>
    <property type="evidence" value="ECO:0007669"/>
    <property type="project" value="UniProtKB-ARBA"/>
</dbReference>
<evidence type="ECO:0000313" key="5">
    <source>
        <dbReference type="EMBL" id="TDD23616.1"/>
    </source>
</evidence>
<dbReference type="RefSeq" id="WP_132321458.1">
    <property type="nucleotide sequence ID" value="NZ_SMKR01000071.1"/>
</dbReference>
<comment type="similarity">
    <text evidence="1">Belongs to the AB hydrolase superfamily.</text>
</comment>
<dbReference type="AlphaFoldDB" id="A0A4R4X0C0"/>
<dbReference type="Proteomes" id="UP000295172">
    <property type="component" value="Unassembled WGS sequence"/>
</dbReference>
<dbReference type="InterPro" id="IPR008979">
    <property type="entry name" value="Galactose-bd-like_sf"/>
</dbReference>
<dbReference type="Gene3D" id="2.60.120.260">
    <property type="entry name" value="Galactose-binding domain-like"/>
    <property type="match status" value="1"/>
</dbReference>
<dbReference type="InterPro" id="IPR029058">
    <property type="entry name" value="AB_hydrolase_fold"/>
</dbReference>
<feature type="domain" description="Xaa-Pro dipeptidyl-peptidase C-terminal" evidence="4">
    <location>
        <begin position="303"/>
        <end position="529"/>
    </location>
</feature>
<dbReference type="SUPFAM" id="SSF49785">
    <property type="entry name" value="Galactose-binding domain-like"/>
    <property type="match status" value="1"/>
</dbReference>
<accession>A0A4R4X0C0</accession>
<name>A0A4R4X0C0_9ACTN</name>
<dbReference type="EMBL" id="SMKR01000071">
    <property type="protein sequence ID" value="TDD23616.1"/>
    <property type="molecule type" value="Genomic_DNA"/>
</dbReference>